<keyword evidence="3" id="KW-1185">Reference proteome</keyword>
<feature type="transmembrane region" description="Helical" evidence="1">
    <location>
        <begin position="61"/>
        <end position="80"/>
    </location>
</feature>
<name>A0A3P7LIZ4_STRVU</name>
<gene>
    <name evidence="2" type="ORF">SVUK_LOCUS17553</name>
</gene>
<keyword evidence="1" id="KW-0472">Membrane</keyword>
<sequence length="129" mass="15237">MASFRQETLGHSNDSGLKKLARAMGVKRAVRDSSWWSSDEDEDYEYYLWKKYRREKIRRRLMQRSSIIITTMVAHILVVMERLRMRDTTGHRTTTHIGKQLLCGFERVVSERTFTSVKSLQLLKGLIQE</sequence>
<proteinExistence type="predicted"/>
<reference evidence="2 3" key="1">
    <citation type="submission" date="2018-11" db="EMBL/GenBank/DDBJ databases">
        <authorList>
            <consortium name="Pathogen Informatics"/>
        </authorList>
    </citation>
    <scope>NUCLEOTIDE SEQUENCE [LARGE SCALE GENOMIC DNA]</scope>
</reference>
<dbReference type="AlphaFoldDB" id="A0A3P7LIZ4"/>
<evidence type="ECO:0000313" key="3">
    <source>
        <dbReference type="Proteomes" id="UP000270094"/>
    </source>
</evidence>
<accession>A0A3P7LIZ4</accession>
<dbReference type="EMBL" id="UYYB01118261">
    <property type="protein sequence ID" value="VDM82555.1"/>
    <property type="molecule type" value="Genomic_DNA"/>
</dbReference>
<keyword evidence="1" id="KW-0812">Transmembrane</keyword>
<organism evidence="2 3">
    <name type="scientific">Strongylus vulgaris</name>
    <name type="common">Blood worm</name>
    <dbReference type="NCBI Taxonomy" id="40348"/>
    <lineage>
        <taxon>Eukaryota</taxon>
        <taxon>Metazoa</taxon>
        <taxon>Ecdysozoa</taxon>
        <taxon>Nematoda</taxon>
        <taxon>Chromadorea</taxon>
        <taxon>Rhabditida</taxon>
        <taxon>Rhabditina</taxon>
        <taxon>Rhabditomorpha</taxon>
        <taxon>Strongyloidea</taxon>
        <taxon>Strongylidae</taxon>
        <taxon>Strongylus</taxon>
    </lineage>
</organism>
<evidence type="ECO:0000313" key="2">
    <source>
        <dbReference type="EMBL" id="VDM82555.1"/>
    </source>
</evidence>
<keyword evidence="1" id="KW-1133">Transmembrane helix</keyword>
<dbReference type="Proteomes" id="UP000270094">
    <property type="component" value="Unassembled WGS sequence"/>
</dbReference>
<evidence type="ECO:0000256" key="1">
    <source>
        <dbReference type="SAM" id="Phobius"/>
    </source>
</evidence>
<protein>
    <submittedName>
        <fullName evidence="2">Uncharacterized protein</fullName>
    </submittedName>
</protein>